<evidence type="ECO:0000256" key="3">
    <source>
        <dbReference type="ARBA" id="ARBA00022787"/>
    </source>
</evidence>
<reference evidence="7" key="1">
    <citation type="journal article" date="2021" name="IMA Fungus">
        <title>Genomic characterization of three marine fungi, including Emericellopsis atlantica sp. nov. with signatures of a generalist lifestyle and marine biomass degradation.</title>
        <authorList>
            <person name="Hagestad O.C."/>
            <person name="Hou L."/>
            <person name="Andersen J.H."/>
            <person name="Hansen E.H."/>
            <person name="Altermark B."/>
            <person name="Li C."/>
            <person name="Kuhnert E."/>
            <person name="Cox R.J."/>
            <person name="Crous P.W."/>
            <person name="Spatafora J.W."/>
            <person name="Lail K."/>
            <person name="Amirebrahimi M."/>
            <person name="Lipzen A."/>
            <person name="Pangilinan J."/>
            <person name="Andreopoulos W."/>
            <person name="Hayes R.D."/>
            <person name="Ng V."/>
            <person name="Grigoriev I.V."/>
            <person name="Jackson S.A."/>
            <person name="Sutton T.D.S."/>
            <person name="Dobson A.D.W."/>
            <person name="Rama T."/>
        </authorList>
    </citation>
    <scope>NUCLEOTIDE SEQUENCE</scope>
    <source>
        <strain evidence="7">TRa3180A</strain>
    </source>
</reference>
<dbReference type="Proteomes" id="UP000887226">
    <property type="component" value="Unassembled WGS sequence"/>
</dbReference>
<name>A0A9P7Z0L9_9HELO</name>
<keyword evidence="5" id="KW-0496">Mitochondrion</keyword>
<dbReference type="PANTHER" id="PTHR14097">
    <property type="entry name" value="OXIDOREDUCTASE HTATIP2"/>
    <property type="match status" value="1"/>
</dbReference>
<dbReference type="EMBL" id="MU254044">
    <property type="protein sequence ID" value="KAG9242718.1"/>
    <property type="molecule type" value="Genomic_DNA"/>
</dbReference>
<dbReference type="Gene3D" id="3.40.50.720">
    <property type="entry name" value="NAD(P)-binding Rossmann-like Domain"/>
    <property type="match status" value="1"/>
</dbReference>
<protein>
    <recommendedName>
        <fullName evidence="9">NAD(P)-binding domain-containing protein</fullName>
    </recommendedName>
</protein>
<dbReference type="PANTHER" id="PTHR14097:SF7">
    <property type="entry name" value="OXIDOREDUCTASE HTATIP2"/>
    <property type="match status" value="1"/>
</dbReference>
<dbReference type="FunFam" id="3.40.50.720:FF:000366">
    <property type="entry name" value="Protein FMP52, mitochondrial"/>
    <property type="match status" value="1"/>
</dbReference>
<evidence type="ECO:0000256" key="6">
    <source>
        <dbReference type="ARBA" id="ARBA00023136"/>
    </source>
</evidence>
<evidence type="ECO:0000256" key="5">
    <source>
        <dbReference type="ARBA" id="ARBA00023128"/>
    </source>
</evidence>
<evidence type="ECO:0000256" key="4">
    <source>
        <dbReference type="ARBA" id="ARBA00022946"/>
    </source>
</evidence>
<organism evidence="7 8">
    <name type="scientific">Calycina marina</name>
    <dbReference type="NCBI Taxonomy" id="1763456"/>
    <lineage>
        <taxon>Eukaryota</taxon>
        <taxon>Fungi</taxon>
        <taxon>Dikarya</taxon>
        <taxon>Ascomycota</taxon>
        <taxon>Pezizomycotina</taxon>
        <taxon>Leotiomycetes</taxon>
        <taxon>Helotiales</taxon>
        <taxon>Pezizellaceae</taxon>
        <taxon>Calycina</taxon>
    </lineage>
</organism>
<keyword evidence="6" id="KW-0472">Membrane</keyword>
<evidence type="ECO:0000256" key="2">
    <source>
        <dbReference type="ARBA" id="ARBA00006617"/>
    </source>
</evidence>
<comment type="similarity">
    <text evidence="2">Belongs to the FMP52 family.</text>
</comment>
<evidence type="ECO:0000313" key="7">
    <source>
        <dbReference type="EMBL" id="KAG9242718.1"/>
    </source>
</evidence>
<dbReference type="SUPFAM" id="SSF51735">
    <property type="entry name" value="NAD(P)-binding Rossmann-fold domains"/>
    <property type="match status" value="1"/>
</dbReference>
<dbReference type="InterPro" id="IPR036291">
    <property type="entry name" value="NAD(P)-bd_dom_sf"/>
</dbReference>
<proteinExistence type="inferred from homology"/>
<comment type="subcellular location">
    <subcellularLocation>
        <location evidence="1">Mitochondrion outer membrane</location>
        <topology evidence="1">Peripheral membrane protein</topology>
    </subcellularLocation>
</comment>
<sequence length="230" mass="24201">MTSTAVIGSTGLVGSHILSTLLGLPSVSTVHALARRQPIATDTKLHPLVSADTSNWASNLSSVTPPPSILLSALGTTRAQAGGLAQQRLIDYDLNLDVAKAAKAAGVKVYVLISSGSANSKSMMPYLKMKGELEDSVNALGFDHTIILRPGLIVGGREDWRPTEFVIRKVAGVMGMMGSVLKDFWAQDAEVIANAAVSAGLKALEGGDVPKVWEVGQSEIIKLGRTEWKA</sequence>
<evidence type="ECO:0008006" key="9">
    <source>
        <dbReference type="Google" id="ProtNLM"/>
    </source>
</evidence>
<dbReference type="AlphaFoldDB" id="A0A9P7Z0L9"/>
<evidence type="ECO:0000256" key="1">
    <source>
        <dbReference type="ARBA" id="ARBA00004450"/>
    </source>
</evidence>
<accession>A0A9P7Z0L9</accession>
<keyword evidence="3" id="KW-1000">Mitochondrion outer membrane</keyword>
<dbReference type="GO" id="GO:0051170">
    <property type="term" value="P:import into nucleus"/>
    <property type="evidence" value="ECO:0007669"/>
    <property type="project" value="TreeGrafter"/>
</dbReference>
<keyword evidence="4" id="KW-0809">Transit peptide</keyword>
<dbReference type="Pfam" id="PF08732">
    <property type="entry name" value="HIM1"/>
    <property type="match status" value="1"/>
</dbReference>
<dbReference type="GO" id="GO:0005741">
    <property type="term" value="C:mitochondrial outer membrane"/>
    <property type="evidence" value="ECO:0007669"/>
    <property type="project" value="UniProtKB-SubCell"/>
</dbReference>
<comment type="caution">
    <text evidence="7">The sequence shown here is derived from an EMBL/GenBank/DDBJ whole genome shotgun (WGS) entry which is preliminary data.</text>
</comment>
<keyword evidence="8" id="KW-1185">Reference proteome</keyword>
<dbReference type="InterPro" id="IPR014843">
    <property type="entry name" value="Him1/Fmp52"/>
</dbReference>
<dbReference type="OrthoDB" id="430436at2759"/>
<gene>
    <name evidence="7" type="ORF">BJ878DRAFT_425300</name>
</gene>
<evidence type="ECO:0000313" key="8">
    <source>
        <dbReference type="Proteomes" id="UP000887226"/>
    </source>
</evidence>